<dbReference type="Proteomes" id="UP000679179">
    <property type="component" value="Unassembled WGS sequence"/>
</dbReference>
<evidence type="ECO:0000256" key="6">
    <source>
        <dbReference type="ARBA" id="ARBA00023139"/>
    </source>
</evidence>
<evidence type="ECO:0000256" key="2">
    <source>
        <dbReference type="ARBA" id="ARBA00007886"/>
    </source>
</evidence>
<feature type="domain" description="Spore germination protein N-terminal" evidence="9">
    <location>
        <begin position="19"/>
        <end position="187"/>
    </location>
</feature>
<keyword evidence="7" id="KW-0449">Lipoprotein</keyword>
<dbReference type="GO" id="GO:0016020">
    <property type="term" value="C:membrane"/>
    <property type="evidence" value="ECO:0007669"/>
    <property type="project" value="UniProtKB-SubCell"/>
</dbReference>
<gene>
    <name evidence="10" type="primary">gerKC_4</name>
    <name evidence="10" type="ORF">CPJCM30710_09210</name>
</gene>
<dbReference type="PANTHER" id="PTHR35789">
    <property type="entry name" value="SPORE GERMINATION PROTEIN B3"/>
    <property type="match status" value="1"/>
</dbReference>
<evidence type="ECO:0000256" key="1">
    <source>
        <dbReference type="ARBA" id="ARBA00004635"/>
    </source>
</evidence>
<dbReference type="AlphaFoldDB" id="A0A919RZA8"/>
<dbReference type="InterPro" id="IPR057336">
    <property type="entry name" value="GerAC_N"/>
</dbReference>
<proteinExistence type="inferred from homology"/>
<evidence type="ECO:0000313" key="11">
    <source>
        <dbReference type="Proteomes" id="UP000679179"/>
    </source>
</evidence>
<dbReference type="InterPro" id="IPR038501">
    <property type="entry name" value="Spore_GerAC_C_sf"/>
</dbReference>
<dbReference type="Pfam" id="PF05504">
    <property type="entry name" value="Spore_GerAC"/>
    <property type="match status" value="1"/>
</dbReference>
<dbReference type="GO" id="GO:0009847">
    <property type="term" value="P:spore germination"/>
    <property type="evidence" value="ECO:0007669"/>
    <property type="project" value="InterPro"/>
</dbReference>
<comment type="subcellular location">
    <subcellularLocation>
        <location evidence="1">Membrane</location>
        <topology evidence="1">Lipid-anchor</topology>
    </subcellularLocation>
</comment>
<evidence type="ECO:0000259" key="8">
    <source>
        <dbReference type="Pfam" id="PF05504"/>
    </source>
</evidence>
<evidence type="ECO:0000256" key="5">
    <source>
        <dbReference type="ARBA" id="ARBA00023136"/>
    </source>
</evidence>
<dbReference type="InterPro" id="IPR008844">
    <property type="entry name" value="Spore_GerAC-like"/>
</dbReference>
<evidence type="ECO:0000313" key="10">
    <source>
        <dbReference type="EMBL" id="GIM28255.1"/>
    </source>
</evidence>
<keyword evidence="11" id="KW-1185">Reference proteome</keyword>
<protein>
    <recommendedName>
        <fullName evidence="12">Spore germination protein</fullName>
    </recommendedName>
</protein>
<keyword evidence="5" id="KW-0472">Membrane</keyword>
<dbReference type="NCBIfam" id="TIGR02887">
    <property type="entry name" value="spore_ger_x_C"/>
    <property type="match status" value="1"/>
</dbReference>
<evidence type="ECO:0000259" key="9">
    <source>
        <dbReference type="Pfam" id="PF25198"/>
    </source>
</evidence>
<feature type="domain" description="Spore germination GerAC-like C-terminal" evidence="8">
    <location>
        <begin position="195"/>
        <end position="355"/>
    </location>
</feature>
<dbReference type="EMBL" id="BOPZ01000005">
    <property type="protein sequence ID" value="GIM28255.1"/>
    <property type="molecule type" value="Genomic_DNA"/>
</dbReference>
<dbReference type="Pfam" id="PF25198">
    <property type="entry name" value="Spore_GerAC_N"/>
    <property type="match status" value="1"/>
</dbReference>
<organism evidence="10 11">
    <name type="scientific">Clostridium polyendosporum</name>
    <dbReference type="NCBI Taxonomy" id="69208"/>
    <lineage>
        <taxon>Bacteria</taxon>
        <taxon>Bacillati</taxon>
        <taxon>Bacillota</taxon>
        <taxon>Clostridia</taxon>
        <taxon>Eubacteriales</taxon>
        <taxon>Clostridiaceae</taxon>
        <taxon>Clostridium</taxon>
    </lineage>
</organism>
<evidence type="ECO:0008006" key="12">
    <source>
        <dbReference type="Google" id="ProtNLM"/>
    </source>
</evidence>
<dbReference type="InterPro" id="IPR046953">
    <property type="entry name" value="Spore_GerAC-like_C"/>
</dbReference>
<reference evidence="10" key="1">
    <citation type="submission" date="2021-03" db="EMBL/GenBank/DDBJ databases">
        <title>Taxonomic study of Clostridium polyendosporum from meadow-gley soil under rice.</title>
        <authorList>
            <person name="Kobayashi H."/>
            <person name="Tanizawa Y."/>
            <person name="Yagura M."/>
        </authorList>
    </citation>
    <scope>NUCLEOTIDE SEQUENCE</scope>
    <source>
        <strain evidence="10">JCM 30710</strain>
    </source>
</reference>
<dbReference type="PANTHER" id="PTHR35789:SF1">
    <property type="entry name" value="SPORE GERMINATION PROTEIN B3"/>
    <property type="match status" value="1"/>
</dbReference>
<evidence type="ECO:0000256" key="7">
    <source>
        <dbReference type="ARBA" id="ARBA00023288"/>
    </source>
</evidence>
<comment type="caution">
    <text evidence="10">The sequence shown here is derived from an EMBL/GenBank/DDBJ whole genome shotgun (WGS) entry which is preliminary data.</text>
</comment>
<keyword evidence="6" id="KW-0564">Palmitate</keyword>
<name>A0A919RZA8_9CLOT</name>
<accession>A0A919RZA8</accession>
<dbReference type="Gene3D" id="3.30.300.210">
    <property type="entry name" value="Nutrient germinant receptor protein C, domain 3"/>
    <property type="match status" value="1"/>
</dbReference>
<keyword evidence="3" id="KW-0309">Germination</keyword>
<evidence type="ECO:0000256" key="3">
    <source>
        <dbReference type="ARBA" id="ARBA00022544"/>
    </source>
</evidence>
<comment type="similarity">
    <text evidence="2">Belongs to the GerABKC lipoprotein family.</text>
</comment>
<sequence length="360" mass="40583">MIVAILILILSFVGSKGEVIERLEIPVGIGYDIEKNSAQTSYSIPLLMYSFEQEGKTVTYILTGKATNTAETREERHLKTGKKFILGLNRSFVFSEDMASYGIRGIIDILVTNPQINDRAVCIVCKGKTEDILNYKVKGYSSSAELLEGMGKNLKQFNFFSNQYALLDLVVRIDAEGRNALLPYVEITPKGIETTGLAIFKEDKMVAKTNIKEARILNILKERNVKGILTIQENAKEYINFYAVSKRKVKCEKKDGKYKFIIDLDIKGSIESNELYKNIHGDTKVLKKFEENMKISVEKMCSDFIDKIKGEYKVDVLDLGRVAAAKYGRRTGVDWNKVISDSEIQVNVKISVDTEGKGDY</sequence>
<keyword evidence="4" id="KW-0732">Signal</keyword>
<evidence type="ECO:0000256" key="4">
    <source>
        <dbReference type="ARBA" id="ARBA00022729"/>
    </source>
</evidence>